<evidence type="ECO:0000256" key="1">
    <source>
        <dbReference type="ARBA" id="ARBA00009608"/>
    </source>
</evidence>
<comment type="similarity">
    <text evidence="1">Belongs to the PRAME family.</text>
</comment>
<dbReference type="PANTHER" id="PTHR14224:SF94">
    <property type="entry name" value="PRAME FAMILY MEMBER 12"/>
    <property type="match status" value="1"/>
</dbReference>
<dbReference type="InterPro" id="IPR026271">
    <property type="entry name" value="PRAME"/>
</dbReference>
<evidence type="ECO:0000313" key="5">
    <source>
        <dbReference type="RefSeq" id="XP_040603813.1"/>
    </source>
</evidence>
<dbReference type="Gene3D" id="3.80.10.10">
    <property type="entry name" value="Ribonuclease Inhibitor"/>
    <property type="match status" value="1"/>
</dbReference>
<protein>
    <submittedName>
        <fullName evidence="5">PRAME family member 12-like</fullName>
    </submittedName>
</protein>
<dbReference type="Proteomes" id="UP000886700">
    <property type="component" value="Unplaced"/>
</dbReference>
<dbReference type="InterPro" id="IPR032675">
    <property type="entry name" value="LRR_dom_sf"/>
</dbReference>
<dbReference type="RefSeq" id="XP_040603813.1">
    <property type="nucleotide sequence ID" value="XM_040747879.1"/>
</dbReference>
<keyword evidence="3" id="KW-0677">Repeat</keyword>
<name>A0ABM2XM43_MESAU</name>
<dbReference type="PANTHER" id="PTHR14224">
    <property type="entry name" value="SIMILAR TO PREFERENTIALLY EXPRESSED ANTIGEN IN MELANOMA-LIKE 3"/>
    <property type="match status" value="1"/>
</dbReference>
<organism evidence="4 5">
    <name type="scientific">Mesocricetus auratus</name>
    <name type="common">Golden hamster</name>
    <dbReference type="NCBI Taxonomy" id="10036"/>
    <lineage>
        <taxon>Eukaryota</taxon>
        <taxon>Metazoa</taxon>
        <taxon>Chordata</taxon>
        <taxon>Craniata</taxon>
        <taxon>Vertebrata</taxon>
        <taxon>Euteleostomi</taxon>
        <taxon>Mammalia</taxon>
        <taxon>Eutheria</taxon>
        <taxon>Euarchontoglires</taxon>
        <taxon>Glires</taxon>
        <taxon>Rodentia</taxon>
        <taxon>Myomorpha</taxon>
        <taxon>Muroidea</taxon>
        <taxon>Cricetidae</taxon>
        <taxon>Cricetinae</taxon>
        <taxon>Mesocricetus</taxon>
    </lineage>
</organism>
<gene>
    <name evidence="5" type="primary">LOC101830411</name>
</gene>
<proteinExistence type="inferred from homology"/>
<reference evidence="5" key="1">
    <citation type="submission" date="2025-08" db="UniProtKB">
        <authorList>
            <consortium name="RefSeq"/>
        </authorList>
    </citation>
    <scope>IDENTIFICATION</scope>
    <source>
        <tissue evidence="5">Liver</tissue>
    </source>
</reference>
<dbReference type="GeneID" id="101830411"/>
<keyword evidence="4" id="KW-1185">Reference proteome</keyword>
<evidence type="ECO:0000256" key="2">
    <source>
        <dbReference type="ARBA" id="ARBA00022614"/>
    </source>
</evidence>
<evidence type="ECO:0000313" key="4">
    <source>
        <dbReference type="Proteomes" id="UP000886700"/>
    </source>
</evidence>
<dbReference type="PIRSF" id="PIRSF038286">
    <property type="entry name" value="PRAME"/>
    <property type="match status" value="1"/>
</dbReference>
<dbReference type="InterPro" id="IPR050694">
    <property type="entry name" value="LRRC14/PRAME"/>
</dbReference>
<accession>A0ABM2XM43</accession>
<keyword evidence="2" id="KW-0433">Leucine-rich repeat</keyword>
<dbReference type="SUPFAM" id="SSF52047">
    <property type="entry name" value="RNI-like"/>
    <property type="match status" value="1"/>
</dbReference>
<sequence>MDTQTPPTLEELARQVLLKNEALTISALEQLPKMIFLDLFQEALRQRLPNIVRAMMAAWPSLYIPMGVLKISTNWEVSSAMDKGLWDLLTQKDHPVRGNPLILDFRDVSHEFWTLKVRTEDGAGSAETVSEKQTVKAPPRYELRQRVKLITDLYSRFQQDLEGTDFLPGVLHTKESLRMCCVNMKIVYLCDGSTERIFRGDHINIFQGIRTLHCIEVLELTIDTSFSNILRFYRYFSSMKNLHTLSLVLMDKNTSGFYIFSEFKGLIHSLISEFSNFRSLQHLCMNGICFLSDHLRHLLRSLKNRLETFSVTHCQLTRANFYQLSQCQLLYHLKHLDMSGVLLSNFCMMPLRVLLERVADTLETLELEGCGIKDSQLSFFLPALSQCSKLTKVNFYTNDFSMNVLSDLLHHTANLSKMTMEQYPAPRECYELGVVSIERFVQVCPVLMDTLGAVRQPKSISFATDVCSRCSKRCVYEQETRLCPCLQ</sequence>
<evidence type="ECO:0000256" key="3">
    <source>
        <dbReference type="ARBA" id="ARBA00022737"/>
    </source>
</evidence>